<reference evidence="1 2" key="1">
    <citation type="journal article" date="2007" name="Proc. Natl. Acad. Sci. U.S.A.">
        <title>The genome of Syntrophus aciditrophicus: life at the thermodynamic limit of microbial growth.</title>
        <authorList>
            <person name="McInerney M.J."/>
            <person name="Rohlin L."/>
            <person name="Mouttaki H."/>
            <person name="Kim U."/>
            <person name="Krupp R.S."/>
            <person name="Rios-Hernandez L."/>
            <person name="Sieber J."/>
            <person name="Struchtemeyer C.G."/>
            <person name="Bhattacharyya A."/>
            <person name="Campbell J.W."/>
            <person name="Gunsalus R.P."/>
        </authorList>
    </citation>
    <scope>NUCLEOTIDE SEQUENCE [LARGE SCALE GENOMIC DNA]</scope>
    <source>
        <strain evidence="1 2">SB</strain>
    </source>
</reference>
<sequence length="96" mass="11303">MNRLDRILDFLIAHPVQREVQAYRRARIAGIIQRQWKKEELAEEKRRFCVGLCQDIRDFERKTGLKVKSVKIKRDKQGVESVMVKAEIQDRPGAVI</sequence>
<keyword evidence="2" id="KW-1185">Reference proteome</keyword>
<dbReference type="RefSeq" id="WP_011418957.1">
    <property type="nucleotide sequence ID" value="NC_007759.1"/>
</dbReference>
<dbReference type="Proteomes" id="UP000001933">
    <property type="component" value="Chromosome"/>
</dbReference>
<dbReference type="HOGENOM" id="CLU_2358640_0_0_7"/>
<dbReference type="InParanoid" id="Q2LXX9"/>
<dbReference type="KEGG" id="sat:SYN_01614"/>
<evidence type="ECO:0000313" key="2">
    <source>
        <dbReference type="Proteomes" id="UP000001933"/>
    </source>
</evidence>
<dbReference type="OrthoDB" id="9867089at2"/>
<accession>Q2LXX9</accession>
<organism evidence="1 2">
    <name type="scientific">Syntrophus aciditrophicus (strain SB)</name>
    <dbReference type="NCBI Taxonomy" id="56780"/>
    <lineage>
        <taxon>Bacteria</taxon>
        <taxon>Pseudomonadati</taxon>
        <taxon>Thermodesulfobacteriota</taxon>
        <taxon>Syntrophia</taxon>
        <taxon>Syntrophales</taxon>
        <taxon>Syntrophaceae</taxon>
        <taxon>Syntrophus</taxon>
    </lineage>
</organism>
<proteinExistence type="predicted"/>
<name>Q2LXX9_SYNAS</name>
<protein>
    <submittedName>
        <fullName evidence="1">Hypothetical cytosolic protein</fullName>
    </submittedName>
</protein>
<dbReference type="EMBL" id="CP000252">
    <property type="protein sequence ID" value="ABC78943.1"/>
    <property type="molecule type" value="Genomic_DNA"/>
</dbReference>
<gene>
    <name evidence="1" type="ORF">SYN_01614</name>
</gene>
<evidence type="ECO:0000313" key="1">
    <source>
        <dbReference type="EMBL" id="ABC78943.1"/>
    </source>
</evidence>
<dbReference type="AlphaFoldDB" id="Q2LXX9"/>